<protein>
    <submittedName>
        <fullName evidence="2">DNA repair protein</fullName>
    </submittedName>
</protein>
<dbReference type="Gene3D" id="3.40.50.300">
    <property type="entry name" value="P-loop containing nucleotide triphosphate hydrolases"/>
    <property type="match status" value="1"/>
</dbReference>
<sequence>MAAASPAAAGAATGFVGALAALAAGTKGAVLWIRQDMAARESGEIWAPGFATLGLDPARLVLLRAPDVAAALKAAEAGLSSAAVAAVVIEPFGAIQGFDRIAGRRLALAAGRSGALGVMLRLAPQPGAPAGLSAAETRWRLSPLSSAWGAAGARAAAARTEAWAEALEGWGRPLARAELTRNRFGGVGRWPLAWGFDDGLFRLAERRLGALDPDVRRDAAAAADPRDRAAGPADRPAAAPGAGGLRRAG</sequence>
<dbReference type="RefSeq" id="WP_261401760.1">
    <property type="nucleotide sequence ID" value="NZ_CP081869.1"/>
</dbReference>
<evidence type="ECO:0000313" key="2">
    <source>
        <dbReference type="EMBL" id="QZN98788.1"/>
    </source>
</evidence>
<dbReference type="AlphaFoldDB" id="A0A9E6UM40"/>
<accession>A0A9E6UM40</accession>
<reference evidence="2" key="1">
    <citation type="submission" date="2021-08" db="EMBL/GenBank/DDBJ databases">
        <authorList>
            <person name="Zhang H."/>
            <person name="Xu M."/>
            <person name="Yu Z."/>
            <person name="Yang L."/>
            <person name="Cai Y."/>
        </authorList>
    </citation>
    <scope>NUCLEOTIDE SEQUENCE</scope>
    <source>
        <strain evidence="2">CHL1</strain>
    </source>
</reference>
<evidence type="ECO:0000256" key="1">
    <source>
        <dbReference type="SAM" id="MobiDB-lite"/>
    </source>
</evidence>
<proteinExistence type="predicted"/>
<organism evidence="2 3">
    <name type="scientific">Chenggangzhangella methanolivorans</name>
    <dbReference type="NCBI Taxonomy" id="1437009"/>
    <lineage>
        <taxon>Bacteria</taxon>
        <taxon>Pseudomonadati</taxon>
        <taxon>Pseudomonadota</taxon>
        <taxon>Alphaproteobacteria</taxon>
        <taxon>Hyphomicrobiales</taxon>
        <taxon>Methylopilaceae</taxon>
        <taxon>Chenggangzhangella</taxon>
    </lineage>
</organism>
<dbReference type="KEGG" id="cmet:K6K41_17745"/>
<feature type="compositionally biased region" description="Basic and acidic residues" evidence="1">
    <location>
        <begin position="214"/>
        <end position="229"/>
    </location>
</feature>
<name>A0A9E6UM40_9HYPH</name>
<feature type="region of interest" description="Disordered" evidence="1">
    <location>
        <begin position="214"/>
        <end position="249"/>
    </location>
</feature>
<dbReference type="InterPro" id="IPR027417">
    <property type="entry name" value="P-loop_NTPase"/>
</dbReference>
<dbReference type="SUPFAM" id="SSF52540">
    <property type="entry name" value="P-loop containing nucleoside triphosphate hydrolases"/>
    <property type="match status" value="1"/>
</dbReference>
<feature type="compositionally biased region" description="Low complexity" evidence="1">
    <location>
        <begin position="230"/>
        <end position="240"/>
    </location>
</feature>
<keyword evidence="3" id="KW-1185">Reference proteome</keyword>
<gene>
    <name evidence="2" type="ORF">K6K41_17745</name>
</gene>
<evidence type="ECO:0000313" key="3">
    <source>
        <dbReference type="Proteomes" id="UP000825701"/>
    </source>
</evidence>
<dbReference type="EMBL" id="CP081869">
    <property type="protein sequence ID" value="QZN98788.1"/>
    <property type="molecule type" value="Genomic_DNA"/>
</dbReference>
<dbReference type="Proteomes" id="UP000825701">
    <property type="component" value="Chromosome"/>
</dbReference>